<dbReference type="GO" id="GO:0005634">
    <property type="term" value="C:nucleus"/>
    <property type="evidence" value="ECO:0007669"/>
    <property type="project" value="UniProtKB-SubCell"/>
</dbReference>
<feature type="coiled-coil region" evidence="6">
    <location>
        <begin position="87"/>
        <end position="114"/>
    </location>
</feature>
<dbReference type="Proteomes" id="UP000596661">
    <property type="component" value="Chromosome 3"/>
</dbReference>
<dbReference type="Pfam" id="PF01486">
    <property type="entry name" value="K-box"/>
    <property type="match status" value="1"/>
</dbReference>
<dbReference type="PROSITE" id="PS50066">
    <property type="entry name" value="MADS_BOX_2"/>
    <property type="match status" value="1"/>
</dbReference>
<evidence type="ECO:0000313" key="11">
    <source>
        <dbReference type="Proteomes" id="UP000596661"/>
    </source>
</evidence>
<evidence type="ECO:0000259" key="7">
    <source>
        <dbReference type="PROSITE" id="PS50066"/>
    </source>
</evidence>
<dbReference type="Gene3D" id="3.40.1810.10">
    <property type="entry name" value="Transcription factor, MADS-box"/>
    <property type="match status" value="1"/>
</dbReference>
<dbReference type="InterPro" id="IPR036879">
    <property type="entry name" value="TF_MADSbox_sf"/>
</dbReference>
<dbReference type="InterPro" id="IPR002100">
    <property type="entry name" value="TF_MADSbox"/>
</dbReference>
<dbReference type="SMART" id="SM00432">
    <property type="entry name" value="MADS"/>
    <property type="match status" value="1"/>
</dbReference>
<dbReference type="PROSITE" id="PS00350">
    <property type="entry name" value="MADS_BOX_1"/>
    <property type="match status" value="1"/>
</dbReference>
<dbReference type="InterPro" id="IPR002487">
    <property type="entry name" value="TF_Kbox"/>
</dbReference>
<evidence type="ECO:0000256" key="2">
    <source>
        <dbReference type="ARBA" id="ARBA00023015"/>
    </source>
</evidence>
<dbReference type="EnsemblPlants" id="novel_model_2713_5bd9a17a">
    <property type="protein sequence ID" value="cds.novel_model_2713_5bd9a17a"/>
    <property type="gene ID" value="novel_gene_1458_5bd9a17a"/>
</dbReference>
<evidence type="ECO:0000256" key="4">
    <source>
        <dbReference type="ARBA" id="ARBA00023163"/>
    </source>
</evidence>
<protein>
    <submittedName>
        <fullName evidence="9">Uncharacterized protein</fullName>
    </submittedName>
</protein>
<feature type="domain" description="K-box" evidence="8">
    <location>
        <begin position="87"/>
        <end position="180"/>
    </location>
</feature>
<dbReference type="Pfam" id="PF00319">
    <property type="entry name" value="SRF-TF"/>
    <property type="match status" value="1"/>
</dbReference>
<accession>A0A803QXY5</accession>
<dbReference type="PANTHER" id="PTHR48019">
    <property type="entry name" value="SERUM RESPONSE FACTOR HOMOLOG"/>
    <property type="match status" value="1"/>
</dbReference>
<keyword evidence="3" id="KW-0238">DNA-binding</keyword>
<evidence type="ECO:0000256" key="6">
    <source>
        <dbReference type="SAM" id="Coils"/>
    </source>
</evidence>
<keyword evidence="2" id="KW-0805">Transcription regulation</keyword>
<comment type="subcellular location">
    <subcellularLocation>
        <location evidence="1">Nucleus</location>
    </subcellularLocation>
</comment>
<dbReference type="CDD" id="cd00265">
    <property type="entry name" value="MADS_MEF2_like"/>
    <property type="match status" value="1"/>
</dbReference>
<evidence type="ECO:0000256" key="1">
    <source>
        <dbReference type="ARBA" id="ARBA00004123"/>
    </source>
</evidence>
<dbReference type="Gramene" id="novel_model_2713_5bd9a17a">
    <property type="protein sequence ID" value="cds.novel_model_2713_5bd9a17a"/>
    <property type="gene ID" value="novel_gene_1458_5bd9a17a"/>
</dbReference>
<dbReference type="EnsemblPlants" id="novel_model_2739_5bd9a17a">
    <property type="protein sequence ID" value="cds.novel_model_2739_5bd9a17a"/>
    <property type="gene ID" value="novel_gene_1474_5bd9a17a"/>
</dbReference>
<dbReference type="OrthoDB" id="1898716at2759"/>
<dbReference type="SUPFAM" id="SSF55455">
    <property type="entry name" value="SRF-like"/>
    <property type="match status" value="1"/>
</dbReference>
<dbReference type="PROSITE" id="PS51297">
    <property type="entry name" value="K_BOX"/>
    <property type="match status" value="1"/>
</dbReference>
<keyword evidence="4" id="KW-0804">Transcription</keyword>
<evidence type="ECO:0000256" key="3">
    <source>
        <dbReference type="ARBA" id="ARBA00023125"/>
    </source>
</evidence>
<dbReference type="GO" id="GO:0046983">
    <property type="term" value="F:protein dimerization activity"/>
    <property type="evidence" value="ECO:0007669"/>
    <property type="project" value="InterPro"/>
</dbReference>
<keyword evidence="6" id="KW-0175">Coiled coil</keyword>
<dbReference type="InterPro" id="IPR050142">
    <property type="entry name" value="MADS-box/MEF2_TF"/>
</dbReference>
<dbReference type="EMBL" id="UZAU01000249">
    <property type="status" value="NOT_ANNOTATED_CDS"/>
    <property type="molecule type" value="Genomic_DNA"/>
</dbReference>
<feature type="coiled-coil region" evidence="6">
    <location>
        <begin position="150"/>
        <end position="177"/>
    </location>
</feature>
<name>A0A803QXV9_CANSA</name>
<dbReference type="AlphaFoldDB" id="A0A803QXV9"/>
<accession>A0A803QXV9</accession>
<dbReference type="InterPro" id="IPR033896">
    <property type="entry name" value="MEF2-like_N"/>
</dbReference>
<evidence type="ECO:0000313" key="9">
    <source>
        <dbReference type="EnsemblPlants" id="cds.novel_model_2713_5bd9a17a"/>
    </source>
</evidence>
<evidence type="ECO:0000313" key="10">
    <source>
        <dbReference type="EnsemblPlants" id="cds.novel_model_2739_5bd9a17a"/>
    </source>
</evidence>
<gene>
    <name evidence="10" type="primary">LOC115709034</name>
</gene>
<keyword evidence="5" id="KW-0539">Nucleus</keyword>
<dbReference type="GO" id="GO:0003700">
    <property type="term" value="F:DNA-binding transcription factor activity"/>
    <property type="evidence" value="ECO:0007669"/>
    <property type="project" value="InterPro"/>
</dbReference>
<dbReference type="PRINTS" id="PR00404">
    <property type="entry name" value="MADSDOMAIN"/>
</dbReference>
<dbReference type="GO" id="GO:0045944">
    <property type="term" value="P:positive regulation of transcription by RNA polymerase II"/>
    <property type="evidence" value="ECO:0007669"/>
    <property type="project" value="InterPro"/>
</dbReference>
<reference evidence="9 11" key="1">
    <citation type="submission" date="2018-11" db="EMBL/GenBank/DDBJ databases">
        <authorList>
            <person name="Grassa J C."/>
        </authorList>
    </citation>
    <scope>NUCLEOTIDE SEQUENCE [LARGE SCALE GENOMIC DNA]</scope>
</reference>
<dbReference type="Gramene" id="novel_model_2739_5bd9a17a">
    <property type="protein sequence ID" value="cds.novel_model_2739_5bd9a17a"/>
    <property type="gene ID" value="novel_gene_1474_5bd9a17a"/>
</dbReference>
<dbReference type="GO" id="GO:0000977">
    <property type="term" value="F:RNA polymerase II transcription regulatory region sequence-specific DNA binding"/>
    <property type="evidence" value="ECO:0007669"/>
    <property type="project" value="InterPro"/>
</dbReference>
<dbReference type="OMA" id="LEAKHKH"/>
<evidence type="ECO:0000256" key="5">
    <source>
        <dbReference type="ARBA" id="ARBA00023242"/>
    </source>
</evidence>
<organism evidence="9 11">
    <name type="scientific">Cannabis sativa</name>
    <name type="common">Hemp</name>
    <name type="synonym">Marijuana</name>
    <dbReference type="NCBI Taxonomy" id="3483"/>
    <lineage>
        <taxon>Eukaryota</taxon>
        <taxon>Viridiplantae</taxon>
        <taxon>Streptophyta</taxon>
        <taxon>Embryophyta</taxon>
        <taxon>Tracheophyta</taxon>
        <taxon>Spermatophyta</taxon>
        <taxon>Magnoliopsida</taxon>
        <taxon>eudicotyledons</taxon>
        <taxon>Gunneridae</taxon>
        <taxon>Pentapetalae</taxon>
        <taxon>rosids</taxon>
        <taxon>fabids</taxon>
        <taxon>Rosales</taxon>
        <taxon>Cannabaceae</taxon>
        <taxon>Cannabis</taxon>
    </lineage>
</organism>
<feature type="domain" description="MADS-box" evidence="7">
    <location>
        <begin position="1"/>
        <end position="61"/>
    </location>
</feature>
<proteinExistence type="predicted"/>
<evidence type="ECO:0000259" key="8">
    <source>
        <dbReference type="PROSITE" id="PS51297"/>
    </source>
</evidence>
<sequence length="180" mass="21092">MGRGKVEVKRIENPTSRQVTFSKRRNGLLKKAFELSLLCDAELALIIFSSSGKLYQYASHDMDRSIVRYRSEMGLLGSTHNQRSTTIEFWKTEIEEMKRSTETLEGNLRNLAGEDLSNLGMKELRQLERQLKIGVERVRCKKRRIVSEHINFLKRRRRALVEENTRLQKKVKLLDQQQEA</sequence>
<reference evidence="9" key="2">
    <citation type="submission" date="2021-03" db="UniProtKB">
        <authorList>
            <consortium name="EnsemblPlants"/>
        </authorList>
    </citation>
    <scope>IDENTIFICATION</scope>
</reference>
<keyword evidence="11" id="KW-1185">Reference proteome</keyword>